<dbReference type="AlphaFoldDB" id="A0A1Q4HA13"/>
<evidence type="ECO:0000313" key="3">
    <source>
        <dbReference type="Proteomes" id="UP000191039"/>
    </source>
</evidence>
<dbReference type="Proteomes" id="UP000191039">
    <property type="component" value="Unassembled WGS sequence"/>
</dbReference>
<comment type="caution">
    <text evidence="2">The sequence shown here is derived from an EMBL/GenBank/DDBJ whole genome shotgun (WGS) entry which is preliminary data.</text>
</comment>
<protein>
    <recommendedName>
        <fullName evidence="4">Lipase</fullName>
    </recommendedName>
</protein>
<name>A0A1Q4HA13_9MYCO</name>
<evidence type="ECO:0000313" key="2">
    <source>
        <dbReference type="EMBL" id="OPE53201.1"/>
    </source>
</evidence>
<dbReference type="OrthoDB" id="9798122at2"/>
<dbReference type="GO" id="GO:0004806">
    <property type="term" value="F:triacylglycerol lipase activity"/>
    <property type="evidence" value="ECO:0007669"/>
    <property type="project" value="InterPro"/>
</dbReference>
<dbReference type="SUPFAM" id="SSF53474">
    <property type="entry name" value="alpha/beta-Hydrolases"/>
    <property type="match status" value="1"/>
</dbReference>
<organism evidence="2 3">
    <name type="scientific">Mycolicibacterium diernhoferi</name>
    <dbReference type="NCBI Taxonomy" id="1801"/>
    <lineage>
        <taxon>Bacteria</taxon>
        <taxon>Bacillati</taxon>
        <taxon>Actinomycetota</taxon>
        <taxon>Actinomycetes</taxon>
        <taxon>Mycobacteriales</taxon>
        <taxon>Mycobacteriaceae</taxon>
        <taxon>Mycolicibacterium</taxon>
    </lineage>
</organism>
<dbReference type="PANTHER" id="PTHR34853">
    <property type="match status" value="1"/>
</dbReference>
<dbReference type="PIRSF" id="PIRSF029171">
    <property type="entry name" value="Esterase_LipA"/>
    <property type="match status" value="1"/>
</dbReference>
<feature type="signal peptide" evidence="1">
    <location>
        <begin position="1"/>
        <end position="28"/>
    </location>
</feature>
<dbReference type="GO" id="GO:0016042">
    <property type="term" value="P:lipid catabolic process"/>
    <property type="evidence" value="ECO:0007669"/>
    <property type="project" value="InterPro"/>
</dbReference>
<keyword evidence="1" id="KW-0732">Signal</keyword>
<feature type="chain" id="PRO_5011898991" description="Lipase" evidence="1">
    <location>
        <begin position="29"/>
        <end position="431"/>
    </location>
</feature>
<dbReference type="InterPro" id="IPR005152">
    <property type="entry name" value="Lipase_secreted"/>
</dbReference>
<sequence length="431" mass="46467">MQSLRPRRVTALLAGSLAALAVASSVSACTSGTQTQPAPYVPPTIKTFAAPFEGKPHLAPPDMTDDGPGSLVSVEPISSGAELLDEDGATYMRVVYRSTSGIDGTPTEVSAAIAIPAGTPPPGGWPVIGFGQGTKGVLYKCASSLFPNLPKQAWSIAQFIKNGYAVAASDFQGSGVKGYSHPFLDAKTYGYNVIDSVRAARRVGADISDKWMSYGHSAGGLAVWGAAEVEPEYGQGLDLLGTISMAPAADISELADAAWNGTLTNAQRVTLVYALQSLSWFEPEMNLDDFRSGVTAENWDLILNCIPTDFDEVARVWETMVNEDLKPRTYENVEWLRERLASRAIPNMRRIDTPTVVAYGTDDELYNQEWFERALSRACALGSNLEIKKEPGKGHADLDQAFVMGWLNDRLAGVPAPPSNCAEWEERELLK</sequence>
<dbReference type="Gene3D" id="3.40.50.1820">
    <property type="entry name" value="alpha/beta hydrolase"/>
    <property type="match status" value="2"/>
</dbReference>
<dbReference type="InterPro" id="IPR029058">
    <property type="entry name" value="AB_hydrolase_fold"/>
</dbReference>
<dbReference type="PROSITE" id="PS51257">
    <property type="entry name" value="PROKAR_LIPOPROTEIN"/>
    <property type="match status" value="1"/>
</dbReference>
<dbReference type="EMBL" id="MIJD01000177">
    <property type="protein sequence ID" value="OPE53201.1"/>
    <property type="molecule type" value="Genomic_DNA"/>
</dbReference>
<evidence type="ECO:0008006" key="4">
    <source>
        <dbReference type="Google" id="ProtNLM"/>
    </source>
</evidence>
<dbReference type="Pfam" id="PF03583">
    <property type="entry name" value="LIP"/>
    <property type="match status" value="1"/>
</dbReference>
<dbReference type="RefSeq" id="WP_073857661.1">
    <property type="nucleotide sequence ID" value="NZ_BAAATC010000011.1"/>
</dbReference>
<evidence type="ECO:0000256" key="1">
    <source>
        <dbReference type="SAM" id="SignalP"/>
    </source>
</evidence>
<accession>A0A1Q4HA13</accession>
<dbReference type="STRING" id="1801.BRW64_17915"/>
<reference evidence="2 3" key="1">
    <citation type="submission" date="2016-09" db="EMBL/GenBank/DDBJ databases">
        <title>genome sequences of unsequenced Mycobacteria.</title>
        <authorList>
            <person name="Greninger A.L."/>
            <person name="Jerome K.R."/>
            <person name="Mcnair B."/>
            <person name="Wallis C."/>
            <person name="Fang F."/>
        </authorList>
    </citation>
    <scope>NUCLEOTIDE SEQUENCE [LARGE SCALE GENOMIC DNA]</scope>
    <source>
        <strain evidence="2 3">BM1</strain>
    </source>
</reference>
<dbReference type="PANTHER" id="PTHR34853:SF1">
    <property type="entry name" value="LIPASE 5"/>
    <property type="match status" value="1"/>
</dbReference>
<gene>
    <name evidence="2" type="ORF">BV510_16835</name>
</gene>
<proteinExistence type="predicted"/>